<comment type="caution">
    <text evidence="6">The sequence shown here is derived from an EMBL/GenBank/DDBJ whole genome shotgun (WGS) entry which is preliminary data.</text>
</comment>
<dbReference type="AlphaFoldDB" id="A0A9D3PL25"/>
<dbReference type="InterPro" id="IPR029063">
    <property type="entry name" value="SAM-dependent_MTases_sf"/>
</dbReference>
<dbReference type="PANTHER" id="PTHR14911">
    <property type="entry name" value="THUMP DOMAIN-CONTAINING"/>
    <property type="match status" value="1"/>
</dbReference>
<dbReference type="PROSITE" id="PS51165">
    <property type="entry name" value="THUMP"/>
    <property type="match status" value="1"/>
</dbReference>
<keyword evidence="2" id="KW-0489">Methyltransferase</keyword>
<keyword evidence="7" id="KW-1185">Reference proteome</keyword>
<dbReference type="SUPFAM" id="SSF143437">
    <property type="entry name" value="THUMP domain-like"/>
    <property type="match status" value="1"/>
</dbReference>
<evidence type="ECO:0000313" key="7">
    <source>
        <dbReference type="Proteomes" id="UP001046870"/>
    </source>
</evidence>
<feature type="region of interest" description="Disordered" evidence="4">
    <location>
        <begin position="147"/>
        <end position="205"/>
    </location>
</feature>
<dbReference type="Proteomes" id="UP001046870">
    <property type="component" value="Chromosome 16"/>
</dbReference>
<dbReference type="GO" id="GO:0003723">
    <property type="term" value="F:RNA binding"/>
    <property type="evidence" value="ECO:0007669"/>
    <property type="project" value="UniProtKB-UniRule"/>
</dbReference>
<comment type="similarity">
    <text evidence="1">Belongs to the methyltransferase superfamily.</text>
</comment>
<protein>
    <recommendedName>
        <fullName evidence="5">THUMP domain-containing protein</fullName>
    </recommendedName>
</protein>
<dbReference type="GO" id="GO:0030488">
    <property type="term" value="P:tRNA methylation"/>
    <property type="evidence" value="ECO:0007669"/>
    <property type="project" value="TreeGrafter"/>
</dbReference>
<dbReference type="SMART" id="SM00981">
    <property type="entry name" value="THUMP"/>
    <property type="match status" value="1"/>
</dbReference>
<evidence type="ECO:0000256" key="4">
    <source>
        <dbReference type="SAM" id="MobiDB-lite"/>
    </source>
</evidence>
<evidence type="ECO:0000256" key="3">
    <source>
        <dbReference type="PROSITE-ProRule" id="PRU00529"/>
    </source>
</evidence>
<dbReference type="GO" id="GO:0043527">
    <property type="term" value="C:tRNA methyltransferase complex"/>
    <property type="evidence" value="ECO:0007669"/>
    <property type="project" value="UniProtKB-ARBA"/>
</dbReference>
<dbReference type="EMBL" id="JAFDVH010000016">
    <property type="protein sequence ID" value="KAG7462918.1"/>
    <property type="molecule type" value="Genomic_DNA"/>
</dbReference>
<feature type="non-terminal residue" evidence="6">
    <location>
        <position position="345"/>
    </location>
</feature>
<keyword evidence="2" id="KW-0808">Transferase</keyword>
<evidence type="ECO:0000313" key="6">
    <source>
        <dbReference type="EMBL" id="KAG7462918.1"/>
    </source>
</evidence>
<reference evidence="6" key="1">
    <citation type="submission" date="2021-01" db="EMBL/GenBank/DDBJ databases">
        <authorList>
            <person name="Zahm M."/>
            <person name="Roques C."/>
            <person name="Cabau C."/>
            <person name="Klopp C."/>
            <person name="Donnadieu C."/>
            <person name="Jouanno E."/>
            <person name="Lampietro C."/>
            <person name="Louis A."/>
            <person name="Herpin A."/>
            <person name="Echchiki A."/>
            <person name="Berthelot C."/>
            <person name="Parey E."/>
            <person name="Roest-Crollius H."/>
            <person name="Braasch I."/>
            <person name="Postlethwait J."/>
            <person name="Bobe J."/>
            <person name="Montfort J."/>
            <person name="Bouchez O."/>
            <person name="Begum T."/>
            <person name="Mejri S."/>
            <person name="Adams A."/>
            <person name="Chen W.-J."/>
            <person name="Guiguen Y."/>
        </authorList>
    </citation>
    <scope>NUCLEOTIDE SEQUENCE</scope>
    <source>
        <strain evidence="6">YG-15Mar2019-1</strain>
        <tissue evidence="6">Brain</tissue>
    </source>
</reference>
<name>A0A9D3PL25_MEGAT</name>
<dbReference type="Gene3D" id="3.30.2130.30">
    <property type="match status" value="1"/>
</dbReference>
<sequence length="345" mass="38072">MRDICWRVREVRENLRQTPSGSVSTKPASRMKEPRCLSRPLQYYCTAGKGMEQFLAAEVVCKLSASDVDHVTGKVFFTTCADVKEVTGLKSAERLFLLLKRLPPLTEKGNTGKAAQLIQERIIGEHQAWTDALSLWQSLRKALEGHDLDPVGRGQSRKRKREWGESEGEGPVFEGLGQVKCQVPDTETEEEGAPQVGETPGERGVPGCQPKAVTFRVCCRTSGAVSRRFNFQDLGRMIGVAISKHLGWRVDLKEPDLEVNVHLSDDHSVLGLPLLRLPLASRSYIKTAGLRCTVAWAMASLADIKPGFCVLDPMCGMGTILLEAAKEYQNSFCLGMDIDGSQLEK</sequence>
<dbReference type="InterPro" id="IPR004114">
    <property type="entry name" value="THUMP_dom"/>
</dbReference>
<dbReference type="Pfam" id="PF02926">
    <property type="entry name" value="THUMP"/>
    <property type="match status" value="1"/>
</dbReference>
<dbReference type="Pfam" id="PF01170">
    <property type="entry name" value="UPF0020"/>
    <property type="match status" value="1"/>
</dbReference>
<dbReference type="CDD" id="cd11715">
    <property type="entry name" value="THUMP_AdoMetMT"/>
    <property type="match status" value="1"/>
</dbReference>
<dbReference type="InterPro" id="IPR000241">
    <property type="entry name" value="RlmKL-like_Mtase"/>
</dbReference>
<dbReference type="SUPFAM" id="SSF53335">
    <property type="entry name" value="S-adenosyl-L-methionine-dependent methyltransferases"/>
    <property type="match status" value="1"/>
</dbReference>
<dbReference type="Gene3D" id="3.40.50.150">
    <property type="entry name" value="Vaccinia Virus protein VP39"/>
    <property type="match status" value="1"/>
</dbReference>
<keyword evidence="3" id="KW-0694">RNA-binding</keyword>
<evidence type="ECO:0000256" key="2">
    <source>
        <dbReference type="ARBA" id="ARBA00022603"/>
    </source>
</evidence>
<organism evidence="6 7">
    <name type="scientific">Megalops atlanticus</name>
    <name type="common">Tarpon</name>
    <name type="synonym">Clupea gigantea</name>
    <dbReference type="NCBI Taxonomy" id="7932"/>
    <lineage>
        <taxon>Eukaryota</taxon>
        <taxon>Metazoa</taxon>
        <taxon>Chordata</taxon>
        <taxon>Craniata</taxon>
        <taxon>Vertebrata</taxon>
        <taxon>Euteleostomi</taxon>
        <taxon>Actinopterygii</taxon>
        <taxon>Neopterygii</taxon>
        <taxon>Teleostei</taxon>
        <taxon>Elopiformes</taxon>
        <taxon>Megalopidae</taxon>
        <taxon>Megalops</taxon>
    </lineage>
</organism>
<dbReference type="OrthoDB" id="2013972at2759"/>
<feature type="domain" description="THUMP" evidence="5">
    <location>
        <begin position="166"/>
        <end position="274"/>
    </location>
</feature>
<evidence type="ECO:0000256" key="1">
    <source>
        <dbReference type="ARBA" id="ARBA00008361"/>
    </source>
</evidence>
<dbReference type="GO" id="GO:0016423">
    <property type="term" value="F:tRNA (guanine) methyltransferase activity"/>
    <property type="evidence" value="ECO:0007669"/>
    <property type="project" value="TreeGrafter"/>
</dbReference>
<accession>A0A9D3PL25</accession>
<gene>
    <name evidence="6" type="ORF">MATL_G00189830</name>
</gene>
<dbReference type="PANTHER" id="PTHR14911:SF1">
    <property type="entry name" value="THUMP DOMAIN-CONTAINING PROTEIN 2"/>
    <property type="match status" value="1"/>
</dbReference>
<proteinExistence type="inferred from homology"/>
<evidence type="ECO:0000259" key="5">
    <source>
        <dbReference type="PROSITE" id="PS51165"/>
    </source>
</evidence>